<organism evidence="2">
    <name type="scientific">uncultured Gemmatimonadaceae bacterium</name>
    <dbReference type="NCBI Taxonomy" id="246130"/>
    <lineage>
        <taxon>Bacteria</taxon>
        <taxon>Pseudomonadati</taxon>
        <taxon>Gemmatimonadota</taxon>
        <taxon>Gemmatimonadia</taxon>
        <taxon>Gemmatimonadales</taxon>
        <taxon>Gemmatimonadaceae</taxon>
        <taxon>environmental samples</taxon>
    </lineage>
</organism>
<feature type="compositionally biased region" description="Basic and acidic residues" evidence="1">
    <location>
        <begin position="23"/>
        <end position="37"/>
    </location>
</feature>
<evidence type="ECO:0000256" key="1">
    <source>
        <dbReference type="SAM" id="MobiDB-lite"/>
    </source>
</evidence>
<evidence type="ECO:0000313" key="2">
    <source>
        <dbReference type="EMBL" id="CAA9336504.1"/>
    </source>
</evidence>
<feature type="compositionally biased region" description="Basic residues" evidence="1">
    <location>
        <begin position="1"/>
        <end position="10"/>
    </location>
</feature>
<feature type="region of interest" description="Disordered" evidence="1">
    <location>
        <begin position="1"/>
        <end position="37"/>
    </location>
</feature>
<dbReference type="EMBL" id="CADCTU010000610">
    <property type="protein sequence ID" value="CAA9336504.1"/>
    <property type="molecule type" value="Genomic_DNA"/>
</dbReference>
<protein>
    <submittedName>
        <fullName evidence="2">Uncharacterized protein</fullName>
    </submittedName>
</protein>
<dbReference type="AlphaFoldDB" id="A0A6J4LNI4"/>
<name>A0A6J4LNI4_9BACT</name>
<gene>
    <name evidence="2" type="ORF">AVDCRST_MAG11-2742</name>
</gene>
<sequence>MDRRPGRARPAHGAAEAGDELDVEHPPRDERFAQARD</sequence>
<reference evidence="2" key="1">
    <citation type="submission" date="2020-02" db="EMBL/GenBank/DDBJ databases">
        <authorList>
            <person name="Meier V. D."/>
        </authorList>
    </citation>
    <scope>NUCLEOTIDE SEQUENCE</scope>
    <source>
        <strain evidence="2">AVDCRST_MAG11</strain>
    </source>
</reference>
<proteinExistence type="predicted"/>
<accession>A0A6J4LNI4</accession>